<keyword evidence="2" id="KW-1185">Reference proteome</keyword>
<protein>
    <submittedName>
        <fullName evidence="3">TIR domain-containing protein</fullName>
    </submittedName>
</protein>
<dbReference type="EMBL" id="UYSU01038298">
    <property type="protein sequence ID" value="VDM00086.1"/>
    <property type="molecule type" value="Genomic_DNA"/>
</dbReference>
<sequence length="95" mass="10775">MVVFIATYDIGIRAFSVDARCEAAITEFLDTHVKEREDTSCCLFTSKMNSWENAIQALMQLRNSGGFYDNKCSIYVSITHLWPDSGAIAQRLKFL</sequence>
<reference evidence="3" key="1">
    <citation type="submission" date="2016-06" db="UniProtKB">
        <authorList>
            <consortium name="WormBaseParasite"/>
        </authorList>
    </citation>
    <scope>IDENTIFICATION</scope>
</reference>
<evidence type="ECO:0000313" key="3">
    <source>
        <dbReference type="WBParaSite" id="SSLN_0001421501-mRNA-1"/>
    </source>
</evidence>
<dbReference type="AlphaFoldDB" id="A0A183TB52"/>
<proteinExistence type="predicted"/>
<name>A0A183TB52_SCHSO</name>
<reference evidence="1 2" key="2">
    <citation type="submission" date="2018-11" db="EMBL/GenBank/DDBJ databases">
        <authorList>
            <consortium name="Pathogen Informatics"/>
        </authorList>
    </citation>
    <scope>NUCLEOTIDE SEQUENCE [LARGE SCALE GENOMIC DNA]</scope>
    <source>
        <strain evidence="1 2">NST_G2</strain>
    </source>
</reference>
<dbReference type="WBParaSite" id="SSLN_0001421501-mRNA-1">
    <property type="protein sequence ID" value="SSLN_0001421501-mRNA-1"/>
    <property type="gene ID" value="SSLN_0001421501"/>
</dbReference>
<gene>
    <name evidence="1" type="ORF">SSLN_LOCUS13700</name>
</gene>
<organism evidence="3">
    <name type="scientific">Schistocephalus solidus</name>
    <name type="common">Tapeworm</name>
    <dbReference type="NCBI Taxonomy" id="70667"/>
    <lineage>
        <taxon>Eukaryota</taxon>
        <taxon>Metazoa</taxon>
        <taxon>Spiralia</taxon>
        <taxon>Lophotrochozoa</taxon>
        <taxon>Platyhelminthes</taxon>
        <taxon>Cestoda</taxon>
        <taxon>Eucestoda</taxon>
        <taxon>Diphyllobothriidea</taxon>
        <taxon>Diphyllobothriidae</taxon>
        <taxon>Schistocephalus</taxon>
    </lineage>
</organism>
<evidence type="ECO:0000313" key="2">
    <source>
        <dbReference type="Proteomes" id="UP000275846"/>
    </source>
</evidence>
<accession>A0A183TB52</accession>
<evidence type="ECO:0000313" key="1">
    <source>
        <dbReference type="EMBL" id="VDM00086.1"/>
    </source>
</evidence>
<dbReference type="Proteomes" id="UP000275846">
    <property type="component" value="Unassembled WGS sequence"/>
</dbReference>